<dbReference type="Proteomes" id="UP000297714">
    <property type="component" value="Unassembled WGS sequence"/>
</dbReference>
<accession>A0A4Z0YB33</accession>
<dbReference type="OrthoDB" id="1845399at2"/>
<dbReference type="GO" id="GO:0030435">
    <property type="term" value="P:sporulation resulting in formation of a cellular spore"/>
    <property type="evidence" value="ECO:0007669"/>
    <property type="project" value="UniProtKB-KW"/>
</dbReference>
<evidence type="ECO:0000313" key="4">
    <source>
        <dbReference type="Proteomes" id="UP000297714"/>
    </source>
</evidence>
<reference evidence="3 4" key="1">
    <citation type="submission" date="2019-04" db="EMBL/GenBank/DDBJ databases">
        <authorList>
            <person name="Poehlein A."/>
            <person name="Bengelsdorf F.R."/>
            <person name="Duerre P."/>
            <person name="Daniel R."/>
        </authorList>
    </citation>
    <scope>NUCLEOTIDE SEQUENCE [LARGE SCALE GENOMIC DNA]</scope>
    <source>
        <strain evidence="3 4">BS-1</strain>
    </source>
</reference>
<dbReference type="AlphaFoldDB" id="A0A4Z0YB33"/>
<dbReference type="RefSeq" id="WP_135660333.1">
    <property type="nucleotide sequence ID" value="NZ_SRMQ01000009.1"/>
</dbReference>
<keyword evidence="4" id="KW-1185">Reference proteome</keyword>
<keyword evidence="1 3" id="KW-0808">Transferase</keyword>
<evidence type="ECO:0000256" key="2">
    <source>
        <dbReference type="ARBA" id="ARBA00022969"/>
    </source>
</evidence>
<keyword evidence="3" id="KW-0012">Acyltransferase</keyword>
<dbReference type="GO" id="GO:0003810">
    <property type="term" value="F:protein-glutamine gamma-glutamyltransferase activity"/>
    <property type="evidence" value="ECO:0007669"/>
    <property type="project" value="UniProtKB-EC"/>
</dbReference>
<dbReference type="InterPro" id="IPR020916">
    <property type="entry name" value="Gln_gamma-glutamylTfrase_bac"/>
</dbReference>
<comment type="caution">
    <text evidence="3">The sequence shown here is derived from an EMBL/GenBank/DDBJ whole genome shotgun (WGS) entry which is preliminary data.</text>
</comment>
<evidence type="ECO:0000256" key="1">
    <source>
        <dbReference type="ARBA" id="ARBA00022679"/>
    </source>
</evidence>
<protein>
    <submittedName>
        <fullName evidence="3">Protein-glutamine gamma-glutamyltransferase</fullName>
        <ecNumber evidence="3">2.3.2.13</ecNumber>
    </submittedName>
</protein>
<name>A0A4Z0YB33_9FIRM</name>
<evidence type="ECO:0000313" key="3">
    <source>
        <dbReference type="EMBL" id="TGJ76013.1"/>
    </source>
</evidence>
<organism evidence="3 4">
    <name type="scientific">Caproiciproducens galactitolivorans</name>
    <dbReference type="NCBI Taxonomy" id="642589"/>
    <lineage>
        <taxon>Bacteria</taxon>
        <taxon>Bacillati</taxon>
        <taxon>Bacillota</taxon>
        <taxon>Clostridia</taxon>
        <taxon>Eubacteriales</taxon>
        <taxon>Acutalibacteraceae</taxon>
        <taxon>Caproiciproducens</taxon>
    </lineage>
</organism>
<dbReference type="EC" id="2.3.2.13" evidence="3"/>
<proteinExistence type="inferred from homology"/>
<dbReference type="EMBL" id="SRMQ01000009">
    <property type="protein sequence ID" value="TGJ76013.1"/>
    <property type="molecule type" value="Genomic_DNA"/>
</dbReference>
<keyword evidence="2" id="KW-0749">Sporulation</keyword>
<dbReference type="Pfam" id="PF20085">
    <property type="entry name" value="TGL"/>
    <property type="match status" value="1"/>
</dbReference>
<dbReference type="HAMAP" id="MF_00727">
    <property type="entry name" value="Tgl"/>
    <property type="match status" value="1"/>
</dbReference>
<gene>
    <name evidence="3" type="primary">tgl</name>
    <name evidence="3" type="ORF">CAGA_19890</name>
</gene>
<sequence length="254" mass="28688">MIYVNGTAVSPEAFQTEYPEGSVEQIVLGKLAESGARFSFPTMNHLKFELRLRKEIVSASYALNRSGMGFAVFRETRCNPAYWNRARDGGFVLKDGVKASDAVADIFRNGSKYETECATAIMIVYYGALLNTYGETLFNKTFLKIELMNWHRIDKLLWEVGNIRKREVYLPGDRRYFDNPDVDPLAPEWQGENAIQLGNGMFYGHGVGIQKPETIIQALNRYRMENADESAVLLDAAGRPDFNKLANISLRGYA</sequence>